<proteinExistence type="predicted"/>
<evidence type="ECO:0000313" key="3">
    <source>
        <dbReference type="EMBL" id="ODV65587.1"/>
    </source>
</evidence>
<accession>A0A1E4RE95</accession>
<gene>
    <name evidence="3" type="ORF">HYPBUDRAFT_13018</name>
</gene>
<dbReference type="GeneID" id="30993970"/>
<dbReference type="RefSeq" id="XP_020074654.1">
    <property type="nucleotide sequence ID" value="XM_020219420.1"/>
</dbReference>
<keyword evidence="4" id="KW-1185">Reference proteome</keyword>
<keyword evidence="1" id="KW-0175">Coiled coil</keyword>
<dbReference type="OrthoDB" id="5328412at2759"/>
<feature type="compositionally biased region" description="Basic and acidic residues" evidence="2">
    <location>
        <begin position="22"/>
        <end position="31"/>
    </location>
</feature>
<organism evidence="3 4">
    <name type="scientific">Hyphopichia burtonii NRRL Y-1933</name>
    <dbReference type="NCBI Taxonomy" id="984485"/>
    <lineage>
        <taxon>Eukaryota</taxon>
        <taxon>Fungi</taxon>
        <taxon>Dikarya</taxon>
        <taxon>Ascomycota</taxon>
        <taxon>Saccharomycotina</taxon>
        <taxon>Pichiomycetes</taxon>
        <taxon>Debaryomycetaceae</taxon>
        <taxon>Hyphopichia</taxon>
    </lineage>
</organism>
<dbReference type="AlphaFoldDB" id="A0A1E4RE95"/>
<dbReference type="Proteomes" id="UP000095085">
    <property type="component" value="Unassembled WGS sequence"/>
</dbReference>
<dbReference type="EMBL" id="KV454544">
    <property type="protein sequence ID" value="ODV65587.1"/>
    <property type="molecule type" value="Genomic_DNA"/>
</dbReference>
<reference evidence="4" key="1">
    <citation type="submission" date="2016-05" db="EMBL/GenBank/DDBJ databases">
        <title>Comparative genomics of biotechnologically important yeasts.</title>
        <authorList>
            <consortium name="DOE Joint Genome Institute"/>
            <person name="Riley R."/>
            <person name="Haridas S."/>
            <person name="Wolfe K.H."/>
            <person name="Lopes M.R."/>
            <person name="Hittinger C.T."/>
            <person name="Goker M."/>
            <person name="Salamov A."/>
            <person name="Wisecaver J."/>
            <person name="Long T.M."/>
            <person name="Aerts A.L."/>
            <person name="Barry K."/>
            <person name="Choi C."/>
            <person name="Clum A."/>
            <person name="Coughlan A.Y."/>
            <person name="Deshpande S."/>
            <person name="Douglass A.P."/>
            <person name="Hanson S.J."/>
            <person name="Klenk H.-P."/>
            <person name="Labutti K."/>
            <person name="Lapidus A."/>
            <person name="Lindquist E."/>
            <person name="Lipzen A."/>
            <person name="Meier-Kolthoff J.P."/>
            <person name="Ohm R.A."/>
            <person name="Otillar R.P."/>
            <person name="Pangilinan J."/>
            <person name="Peng Y."/>
            <person name="Rokas A."/>
            <person name="Rosa C.A."/>
            <person name="Scheuner C."/>
            <person name="Sibirny A.A."/>
            <person name="Slot J.C."/>
            <person name="Stielow J.B."/>
            <person name="Sun H."/>
            <person name="Kurtzman C.P."/>
            <person name="Blackwell M."/>
            <person name="Grigoriev I.V."/>
            <person name="Jeffries T.W."/>
        </authorList>
    </citation>
    <scope>NUCLEOTIDE SEQUENCE [LARGE SCALE GENOMIC DNA]</scope>
    <source>
        <strain evidence="4">NRRL Y-1933</strain>
    </source>
</reference>
<protein>
    <submittedName>
        <fullName evidence="3">Uncharacterized protein</fullName>
    </submittedName>
</protein>
<evidence type="ECO:0000313" key="4">
    <source>
        <dbReference type="Proteomes" id="UP000095085"/>
    </source>
</evidence>
<feature type="coiled-coil region" evidence="1">
    <location>
        <begin position="391"/>
        <end position="422"/>
    </location>
</feature>
<sequence length="552" mass="63434">MMKQPGKGPKLGKRAQALLSRQNEDSESKALETVEDYLEEASLQEESGDRWLGSDLSKALRFYQRAYQHYQISINLQPSLDNYDSYYNACRLLFHVYNIYFKNDGINIYKLHNVAEVLSGDSNSVVQDLSSILQSHEKVCELLENSNRRIPQDLLYNTCLIYTEVIEVEQINSDKNDFNEILNLGSRTQALFKTLINDQINDFKKFLNDLDQINDSSNQVTTPQLQVNESENHFQEEYTSEDVLQPNDIFETLLSAYRLNQAILENISEPSQLLSALDFINLFALYLDEITNELINSFSENNNAKSDMISSIKEDQLQELAIVQTYIKGLSTNDLYELIEIWSNPQLPSIPENFMLCADNIQTLLDRNDLTLSNLNSSDNKGLKEIFWKSLTEMNNKYKFAQELLNKQISEKKQNLSKADESLGVLIGQLSDLVIARCDIDLQRSQLTNYEPAMKNSSVLFKNAKVFCKSAMNIANTSGGLRERALEKSLREQKKLDAVFRMCLLENKISLGELDQIMTRENWVDQVPNILKLGYYDNFGINQIFETLKNVY</sequence>
<name>A0A1E4RE95_9ASCO</name>
<evidence type="ECO:0000256" key="1">
    <source>
        <dbReference type="SAM" id="Coils"/>
    </source>
</evidence>
<evidence type="ECO:0000256" key="2">
    <source>
        <dbReference type="SAM" id="MobiDB-lite"/>
    </source>
</evidence>
<feature type="region of interest" description="Disordered" evidence="2">
    <location>
        <begin position="1"/>
        <end position="31"/>
    </location>
</feature>